<evidence type="ECO:0000256" key="9">
    <source>
        <dbReference type="PIRSR" id="PIRSR000094-1"/>
    </source>
</evidence>
<dbReference type="PANTHER" id="PTHR43159:SF2">
    <property type="entry name" value="ENOYL-[ACYL-CARRIER-PROTEIN] REDUCTASE [NADH], CHLOROPLASTIC"/>
    <property type="match status" value="1"/>
</dbReference>
<feature type="binding site" evidence="11">
    <location>
        <begin position="210"/>
        <end position="214"/>
    </location>
    <ligand>
        <name>NAD(+)</name>
        <dbReference type="ChEBI" id="CHEBI:57540"/>
    </ligand>
</feature>
<evidence type="ECO:0000256" key="8">
    <source>
        <dbReference type="PIRNR" id="PIRNR000094"/>
    </source>
</evidence>
<comment type="caution">
    <text evidence="12">The sequence shown here is derived from an EMBL/GenBank/DDBJ whole genome shotgun (WGS) entry which is preliminary data.</text>
</comment>
<keyword evidence="4" id="KW-0276">Fatty acid metabolism</keyword>
<evidence type="ECO:0000313" key="12">
    <source>
        <dbReference type="EMBL" id="TDP07683.1"/>
    </source>
</evidence>
<dbReference type="EC" id="1.3.1.9" evidence="8"/>
<accession>A0A4R6N162</accession>
<keyword evidence="5 8" id="KW-0560">Oxidoreductase</keyword>
<dbReference type="InterPro" id="IPR002347">
    <property type="entry name" value="SDR_fam"/>
</dbReference>
<keyword evidence="6" id="KW-0443">Lipid metabolism</keyword>
<sequence length="273" mass="28397">MGPAQASPMDTRTRGLATPVSGLLPGSRGLILGLADEHSIAYGCAQAMRAAGARLVLSCLNEKAYAAVTPLAQGLASPLHCCNVEHEGAIEDLVDAAVRELGGLDFVLHSIAWAPLAELHGRVSDSSAAGFARAMSISCHSFARLARACEPHMPQGGSLITMSYLGAHQAVPHYGLMGPVKAALESLVRYLALELGPRNIRVHAISPGPIPTRAASGIEAFDELMDRARQRSPLGRLVSLEEIGALASFLASPAASGMSGQTLFVDAGEHATH</sequence>
<dbReference type="EMBL" id="SNXE01000007">
    <property type="protein sequence ID" value="TDP07683.1"/>
    <property type="molecule type" value="Genomic_DNA"/>
</dbReference>
<evidence type="ECO:0000256" key="4">
    <source>
        <dbReference type="ARBA" id="ARBA00022832"/>
    </source>
</evidence>
<dbReference type="InterPro" id="IPR014358">
    <property type="entry name" value="Enoyl-ACP_Rdtase_NADH"/>
</dbReference>
<dbReference type="AlphaFoldDB" id="A0A4R6N162"/>
<evidence type="ECO:0000256" key="11">
    <source>
        <dbReference type="PIRSR" id="PIRSR000094-3"/>
    </source>
</evidence>
<feature type="binding site" evidence="11">
    <location>
        <position position="181"/>
    </location>
    <ligand>
        <name>NAD(+)</name>
        <dbReference type="ChEBI" id="CHEBI:57540"/>
    </ligand>
</feature>
<feature type="binding site" evidence="11">
    <location>
        <position position="33"/>
    </location>
    <ligand>
        <name>NAD(+)</name>
        <dbReference type="ChEBI" id="CHEBI:57540"/>
    </ligand>
</feature>
<keyword evidence="8 11" id="KW-0520">NAD</keyword>
<gene>
    <name evidence="12" type="ORF">DFR39_107216</name>
</gene>
<keyword evidence="3 8" id="KW-0444">Lipid biosynthesis</keyword>
<dbReference type="InterPro" id="IPR036291">
    <property type="entry name" value="NAD(P)-bd_dom_sf"/>
</dbReference>
<dbReference type="Gene3D" id="1.10.8.400">
    <property type="entry name" value="Enoyl acyl carrier protein reductase"/>
    <property type="match status" value="1"/>
</dbReference>
<feature type="binding site" evidence="11">
    <location>
        <begin position="39"/>
        <end position="40"/>
    </location>
    <ligand>
        <name>NAD(+)</name>
        <dbReference type="ChEBI" id="CHEBI:57540"/>
    </ligand>
</feature>
<evidence type="ECO:0000256" key="3">
    <source>
        <dbReference type="ARBA" id="ARBA00022516"/>
    </source>
</evidence>
<evidence type="ECO:0000313" key="13">
    <source>
        <dbReference type="Proteomes" id="UP000295357"/>
    </source>
</evidence>
<dbReference type="Gene3D" id="3.40.50.720">
    <property type="entry name" value="NAD(P)-binding Rossmann-like Domain"/>
    <property type="match status" value="1"/>
</dbReference>
<feature type="binding site" evidence="10">
    <location>
        <position position="114"/>
    </location>
    <ligand>
        <name>substrate</name>
    </ligand>
</feature>
<keyword evidence="13" id="KW-1185">Reference proteome</keyword>
<comment type="similarity">
    <text evidence="2 8">Belongs to the short-chain dehydrogenases/reductases (SDR) family. FabI subfamily.</text>
</comment>
<feature type="active site" description="Proton acceptor" evidence="9">
    <location>
        <position position="174"/>
    </location>
</feature>
<evidence type="ECO:0000256" key="2">
    <source>
        <dbReference type="ARBA" id="ARBA00009233"/>
    </source>
</evidence>
<dbReference type="PIRSF" id="PIRSF000094">
    <property type="entry name" value="Enoyl-ACP_rdct"/>
    <property type="match status" value="1"/>
</dbReference>
<dbReference type="UniPathway" id="UPA00094"/>
<dbReference type="GO" id="GO:0004318">
    <property type="term" value="F:enoyl-[acyl-carrier-protein] reductase (NADH) activity"/>
    <property type="evidence" value="ECO:0007669"/>
    <property type="project" value="UniProtKB-EC"/>
</dbReference>
<comment type="catalytic activity">
    <reaction evidence="8">
        <text>a 2,3-saturated acyl-[ACP] + NAD(+) = a (2E)-enoyl-[ACP] + NADH + H(+)</text>
        <dbReference type="Rhea" id="RHEA:10240"/>
        <dbReference type="Rhea" id="RHEA-COMP:9925"/>
        <dbReference type="Rhea" id="RHEA-COMP:9926"/>
        <dbReference type="ChEBI" id="CHEBI:15378"/>
        <dbReference type="ChEBI" id="CHEBI:57540"/>
        <dbReference type="ChEBI" id="CHEBI:57945"/>
        <dbReference type="ChEBI" id="CHEBI:78784"/>
        <dbReference type="ChEBI" id="CHEBI:78785"/>
        <dbReference type="EC" id="1.3.1.9"/>
    </reaction>
</comment>
<protein>
    <recommendedName>
        <fullName evidence="8">Enoyl-[acyl-carrier-protein] reductase [NADH]</fullName>
        <ecNumber evidence="8">1.3.1.9</ecNumber>
    </recommendedName>
</protein>
<dbReference type="Proteomes" id="UP000295357">
    <property type="component" value="Unassembled WGS sequence"/>
</dbReference>
<name>A0A4R6N162_9BURK</name>
<evidence type="ECO:0000256" key="1">
    <source>
        <dbReference type="ARBA" id="ARBA00005194"/>
    </source>
</evidence>
<evidence type="ECO:0000256" key="10">
    <source>
        <dbReference type="PIRSR" id="PIRSR000094-2"/>
    </source>
</evidence>
<dbReference type="PANTHER" id="PTHR43159">
    <property type="entry name" value="ENOYL-[ACYL-CARRIER-PROTEIN] REDUCTASE"/>
    <property type="match status" value="1"/>
</dbReference>
<proteinExistence type="inferred from homology"/>
<evidence type="ECO:0000256" key="5">
    <source>
        <dbReference type="ARBA" id="ARBA00023002"/>
    </source>
</evidence>
<reference evidence="12 13" key="1">
    <citation type="submission" date="2019-03" db="EMBL/GenBank/DDBJ databases">
        <title>Genomic Encyclopedia of Type Strains, Phase IV (KMG-IV): sequencing the most valuable type-strain genomes for metagenomic binning, comparative biology and taxonomic classification.</title>
        <authorList>
            <person name="Goeker M."/>
        </authorList>
    </citation>
    <scope>NUCLEOTIDE SEQUENCE [LARGE SCALE GENOMIC DNA]</scope>
    <source>
        <strain evidence="12 13">DSM 25082</strain>
    </source>
</reference>
<dbReference type="GO" id="GO:0006633">
    <property type="term" value="P:fatty acid biosynthetic process"/>
    <property type="evidence" value="ECO:0007669"/>
    <property type="project" value="UniProtKB-UniPathway"/>
</dbReference>
<evidence type="ECO:0000256" key="7">
    <source>
        <dbReference type="ARBA" id="ARBA00023160"/>
    </source>
</evidence>
<feature type="binding site" evidence="11">
    <location>
        <position position="111"/>
    </location>
    <ligand>
        <name>NAD(+)</name>
        <dbReference type="ChEBI" id="CHEBI:57540"/>
    </ligand>
</feature>
<dbReference type="Pfam" id="PF13561">
    <property type="entry name" value="adh_short_C2"/>
    <property type="match status" value="1"/>
</dbReference>
<dbReference type="NCBIfam" id="NF005717">
    <property type="entry name" value="PRK07533.1"/>
    <property type="match status" value="1"/>
</dbReference>
<evidence type="ECO:0000256" key="6">
    <source>
        <dbReference type="ARBA" id="ARBA00023098"/>
    </source>
</evidence>
<keyword evidence="7 8" id="KW-0275">Fatty acid biosynthesis</keyword>
<organism evidence="12 13">
    <name type="scientific">Roseateles asaccharophilus</name>
    <dbReference type="NCBI Taxonomy" id="582607"/>
    <lineage>
        <taxon>Bacteria</taxon>
        <taxon>Pseudomonadati</taxon>
        <taxon>Pseudomonadota</taxon>
        <taxon>Betaproteobacteria</taxon>
        <taxon>Burkholderiales</taxon>
        <taxon>Sphaerotilaceae</taxon>
        <taxon>Roseateles</taxon>
    </lineage>
</organism>
<feature type="active site" description="Proton acceptor" evidence="9">
    <location>
        <position position="164"/>
    </location>
</feature>
<dbReference type="SUPFAM" id="SSF51735">
    <property type="entry name" value="NAD(P)-binding Rossmann-fold domains"/>
    <property type="match status" value="1"/>
</dbReference>
<comment type="pathway">
    <text evidence="1">Lipid metabolism; fatty acid biosynthesis.</text>
</comment>